<keyword evidence="2 4" id="KW-0418">Kinase</keyword>
<comment type="caution">
    <text evidence="4">The sequence shown here is derived from an EMBL/GenBank/DDBJ whole genome shotgun (WGS) entry which is preliminary data.</text>
</comment>
<dbReference type="InterPro" id="IPR029056">
    <property type="entry name" value="Ribokinase-like"/>
</dbReference>
<evidence type="ECO:0000313" key="4">
    <source>
        <dbReference type="EMBL" id="EEC89622.1"/>
    </source>
</evidence>
<dbReference type="GO" id="GO:0016301">
    <property type="term" value="F:kinase activity"/>
    <property type="evidence" value="ECO:0007669"/>
    <property type="project" value="UniProtKB-KW"/>
</dbReference>
<organism evidence="4 5">
    <name type="scientific">Holdemanella biformis DSM 3989</name>
    <dbReference type="NCBI Taxonomy" id="518637"/>
    <lineage>
        <taxon>Bacteria</taxon>
        <taxon>Bacillati</taxon>
        <taxon>Bacillota</taxon>
        <taxon>Erysipelotrichia</taxon>
        <taxon>Erysipelotrichales</taxon>
        <taxon>Erysipelotrichaceae</taxon>
        <taxon>Holdemanella</taxon>
    </lineage>
</organism>
<accession>B7CC97</accession>
<evidence type="ECO:0000259" key="3">
    <source>
        <dbReference type="Pfam" id="PF00294"/>
    </source>
</evidence>
<dbReference type="EMBL" id="ABYT01000096">
    <property type="protein sequence ID" value="EEC89622.1"/>
    <property type="molecule type" value="Genomic_DNA"/>
</dbReference>
<reference evidence="4 5" key="1">
    <citation type="submission" date="2008-11" db="EMBL/GenBank/DDBJ databases">
        <title>Draft genome sequence of Eubacterium biforme (DSM 3989).</title>
        <authorList>
            <person name="Sudarsanam P."/>
            <person name="Ley R."/>
            <person name="Guruge J."/>
            <person name="Turnbaugh P.J."/>
            <person name="Mahowald M."/>
            <person name="Liep D."/>
            <person name="Gordon J."/>
        </authorList>
    </citation>
    <scope>NUCLEOTIDE SEQUENCE [LARGE SCALE GENOMIC DNA]</scope>
    <source>
        <strain evidence="4 5">DSM 3989</strain>
    </source>
</reference>
<dbReference type="Gene3D" id="3.40.1190.20">
    <property type="match status" value="1"/>
</dbReference>
<name>B7CC97_9FIRM</name>
<dbReference type="InterPro" id="IPR011611">
    <property type="entry name" value="PfkB_dom"/>
</dbReference>
<evidence type="ECO:0000256" key="2">
    <source>
        <dbReference type="ARBA" id="ARBA00022777"/>
    </source>
</evidence>
<keyword evidence="1" id="KW-0808">Transferase</keyword>
<dbReference type="PANTHER" id="PTHR10584">
    <property type="entry name" value="SUGAR KINASE"/>
    <property type="match status" value="1"/>
</dbReference>
<evidence type="ECO:0000256" key="1">
    <source>
        <dbReference type="ARBA" id="ARBA00022679"/>
    </source>
</evidence>
<sequence>MKNNVIQKKNGIVVVGAIFVDIKGFPQDIYVPDGRNAGYIEYIHGGVARNVVEDIANLGLNSTFVSIVDNTALGEDVKQRLQNRNVNTDYMKSIENGMGTWLAVFDHNGELAGSISHRPNLMPIYSILEENGDAIIENSDSVVAEIDMDEEIVEKVVYLCQKHNKKLFGVVSNMNIAIERKDLLKQFDCLICNQLESSILFSRDFKEISAEELSHTLIDELQQSEFNSLIVTLGEAGSLYVKNNGESGFCQARQIEVKDTTGAGDAFCAGASAGLTYGKSMLEAMKIGSHLASSVIASCENVCPCFSQDKFDIVKK</sequence>
<gene>
    <name evidence="4" type="ORF">EUBIFOR_01800</name>
</gene>
<dbReference type="SUPFAM" id="SSF53613">
    <property type="entry name" value="Ribokinase-like"/>
    <property type="match status" value="1"/>
</dbReference>
<dbReference type="Pfam" id="PF00294">
    <property type="entry name" value="PfkB"/>
    <property type="match status" value="1"/>
</dbReference>
<dbReference type="PROSITE" id="PS00584">
    <property type="entry name" value="PFKB_KINASES_2"/>
    <property type="match status" value="1"/>
</dbReference>
<evidence type="ECO:0000313" key="5">
    <source>
        <dbReference type="Proteomes" id="UP000004315"/>
    </source>
</evidence>
<feature type="domain" description="Carbohydrate kinase PfkB" evidence="3">
    <location>
        <begin position="11"/>
        <end position="297"/>
    </location>
</feature>
<keyword evidence="5" id="KW-1185">Reference proteome</keyword>
<dbReference type="AlphaFoldDB" id="B7CC97"/>
<dbReference type="eggNOG" id="COG0524">
    <property type="taxonomic scope" value="Bacteria"/>
</dbReference>
<proteinExistence type="predicted"/>
<dbReference type="Proteomes" id="UP000004315">
    <property type="component" value="Unassembled WGS sequence"/>
</dbReference>
<dbReference type="HOGENOM" id="CLU_027634_11_0_9"/>
<protein>
    <submittedName>
        <fullName evidence="4">Kinase, PfkB family</fullName>
    </submittedName>
</protein>
<dbReference type="STRING" id="518637.EUBIFOR_01800"/>
<dbReference type="PANTHER" id="PTHR10584:SF166">
    <property type="entry name" value="RIBOKINASE"/>
    <property type="match status" value="1"/>
</dbReference>
<dbReference type="InterPro" id="IPR002173">
    <property type="entry name" value="Carboh/pur_kinase_PfkB_CS"/>
</dbReference>